<reference evidence="1" key="1">
    <citation type="submission" date="2021-03" db="EMBL/GenBank/DDBJ databases">
        <title>Evolutionary innovations through gain and loss of genes in the ectomycorrhizal Boletales.</title>
        <authorList>
            <person name="Wu G."/>
            <person name="Miyauchi S."/>
            <person name="Morin E."/>
            <person name="Yang Z.-L."/>
            <person name="Xu J."/>
            <person name="Martin F.M."/>
        </authorList>
    </citation>
    <scope>NUCLEOTIDE SEQUENCE</scope>
    <source>
        <strain evidence="1">BR01</strain>
    </source>
</reference>
<accession>A0A8I2YMY5</accession>
<comment type="caution">
    <text evidence="1">The sequence shown here is derived from an EMBL/GenBank/DDBJ whole genome shotgun (WGS) entry which is preliminary data.</text>
</comment>
<keyword evidence="2" id="KW-1185">Reference proteome</keyword>
<gene>
    <name evidence="1" type="ORF">JVT61DRAFT_3170</name>
</gene>
<organism evidence="1 2">
    <name type="scientific">Boletus reticuloceps</name>
    <dbReference type="NCBI Taxonomy" id="495285"/>
    <lineage>
        <taxon>Eukaryota</taxon>
        <taxon>Fungi</taxon>
        <taxon>Dikarya</taxon>
        <taxon>Basidiomycota</taxon>
        <taxon>Agaricomycotina</taxon>
        <taxon>Agaricomycetes</taxon>
        <taxon>Agaricomycetidae</taxon>
        <taxon>Boletales</taxon>
        <taxon>Boletineae</taxon>
        <taxon>Boletaceae</taxon>
        <taxon>Boletoideae</taxon>
        <taxon>Boletus</taxon>
    </lineage>
</organism>
<name>A0A8I2YMY5_9AGAM</name>
<evidence type="ECO:0000313" key="2">
    <source>
        <dbReference type="Proteomes" id="UP000683000"/>
    </source>
</evidence>
<evidence type="ECO:0000313" key="1">
    <source>
        <dbReference type="EMBL" id="KAG6375604.1"/>
    </source>
</evidence>
<dbReference type="EMBL" id="JAGFBS010000014">
    <property type="protein sequence ID" value="KAG6375604.1"/>
    <property type="molecule type" value="Genomic_DNA"/>
</dbReference>
<dbReference type="AlphaFoldDB" id="A0A8I2YMY5"/>
<sequence length="51" mass="5623">MLLPKSSNIPRTGSYTLAWTSSTLSEMEQAMNFATQELAALQPGLDRAHEK</sequence>
<proteinExistence type="predicted"/>
<dbReference type="Proteomes" id="UP000683000">
    <property type="component" value="Unassembled WGS sequence"/>
</dbReference>
<protein>
    <submittedName>
        <fullName evidence="1">Uncharacterized protein</fullName>
    </submittedName>
</protein>